<dbReference type="Proteomes" id="UP000243924">
    <property type="component" value="Chromosome I"/>
</dbReference>
<evidence type="ECO:0000256" key="1">
    <source>
        <dbReference type="SAM" id="Phobius"/>
    </source>
</evidence>
<reference evidence="3" key="1">
    <citation type="submission" date="2016-10" db="EMBL/GenBank/DDBJ databases">
        <authorList>
            <person name="Varghese N."/>
            <person name="Submissions S."/>
        </authorList>
    </citation>
    <scope>NUCLEOTIDE SEQUENCE [LARGE SCALE GENOMIC DNA]</scope>
    <source>
        <strain evidence="3">CECT 8338</strain>
    </source>
</reference>
<dbReference type="AlphaFoldDB" id="A0A1H2F9B0"/>
<dbReference type="OrthoDB" id="2955631at2"/>
<proteinExistence type="predicted"/>
<feature type="transmembrane region" description="Helical" evidence="1">
    <location>
        <begin position="105"/>
        <end position="123"/>
    </location>
</feature>
<protein>
    <submittedName>
        <fullName evidence="2">Uncharacterized membrane protein</fullName>
    </submittedName>
</protein>
<sequence length="417" mass="45287">MLHEKLQFLVRRLGERLWIKPLAACLLSIGGVWLANMADQLELSDSIPRISSDSVEALLSVMAASMLVIATFAVASMVSAYASASNTATPRSFTLIVADDLSQNALSVFVAAFIFSIVGLTATKNALFQPVGLTALFALTALVFALVILTFVRWVDRIARLGRLDNTVEKVEMATRAALLQRRKRPAMGAVPVKAINTDGHPVCTRQIGYVQHIAIDALQEWAVKTKARVQVAALPGTFIAGDRPLAYVRFDDDRGHDGKFDEVIDAFEVGRERLYDNDPRFGLVVLSEIAGRALSPGVNDPGSAITVIGVLVRLLSDWAEPLDEEPKPACERVEAPELCVKDMFDDAFTAIARDGANAIEVMVRLQKAFHALSRADNSAMAAAAKQHARIALVRAESTLELPEERALIRELAGFAE</sequence>
<keyword evidence="1" id="KW-1133">Transmembrane helix</keyword>
<organism evidence="2 3">
    <name type="scientific">Halopseudomonas salegens</name>
    <dbReference type="NCBI Taxonomy" id="1434072"/>
    <lineage>
        <taxon>Bacteria</taxon>
        <taxon>Pseudomonadati</taxon>
        <taxon>Pseudomonadota</taxon>
        <taxon>Gammaproteobacteria</taxon>
        <taxon>Pseudomonadales</taxon>
        <taxon>Pseudomonadaceae</taxon>
        <taxon>Halopseudomonas</taxon>
    </lineage>
</organism>
<feature type="transmembrane region" description="Helical" evidence="1">
    <location>
        <begin position="21"/>
        <end position="38"/>
    </location>
</feature>
<feature type="transmembrane region" description="Helical" evidence="1">
    <location>
        <begin position="58"/>
        <end position="84"/>
    </location>
</feature>
<dbReference type="InterPro" id="IPR018723">
    <property type="entry name" value="DUF2254_membrane"/>
</dbReference>
<name>A0A1H2F9B0_9GAMM</name>
<evidence type="ECO:0000313" key="3">
    <source>
        <dbReference type="Proteomes" id="UP000243924"/>
    </source>
</evidence>
<feature type="transmembrane region" description="Helical" evidence="1">
    <location>
        <begin position="135"/>
        <end position="155"/>
    </location>
</feature>
<keyword evidence="1" id="KW-0472">Membrane</keyword>
<keyword evidence="1" id="KW-0812">Transmembrane</keyword>
<accession>A0A1H2F9B0</accession>
<dbReference type="RefSeq" id="WP_092385435.1">
    <property type="nucleotide sequence ID" value="NZ_LT629787.1"/>
</dbReference>
<dbReference type="Pfam" id="PF10011">
    <property type="entry name" value="DUF2254"/>
    <property type="match status" value="1"/>
</dbReference>
<evidence type="ECO:0000313" key="2">
    <source>
        <dbReference type="EMBL" id="SDU03912.1"/>
    </source>
</evidence>
<keyword evidence="3" id="KW-1185">Reference proteome</keyword>
<dbReference type="EMBL" id="LT629787">
    <property type="protein sequence ID" value="SDU03912.1"/>
    <property type="molecule type" value="Genomic_DNA"/>
</dbReference>
<gene>
    <name evidence="2" type="ORF">SAMN05216210_1387</name>
</gene>